<dbReference type="Proteomes" id="UP000189443">
    <property type="component" value="Chromosome"/>
</dbReference>
<dbReference type="RefSeq" id="WP_079159899.1">
    <property type="nucleotide sequence ID" value="NZ_CP019724.1"/>
</dbReference>
<sequence>MARAFNGVSADSLPGVTWVKSRHSTADGNCVEVALLIGGEVALRNSRHPDGPALVYSRAEIAAFIAGVKDGEFDPIASY</sequence>
<evidence type="ECO:0000313" key="2">
    <source>
        <dbReference type="EMBL" id="AQS65573.1"/>
    </source>
</evidence>
<proteinExistence type="predicted"/>
<gene>
    <name evidence="2" type="ORF">B1H29_00125</name>
    <name evidence="3" type="ORF">B1H29_36930</name>
</gene>
<accession>A0A1S6J1E5</accession>
<organism evidence="2 4">
    <name type="scientific">Streptomyces pactum</name>
    <dbReference type="NCBI Taxonomy" id="68249"/>
    <lineage>
        <taxon>Bacteria</taxon>
        <taxon>Bacillati</taxon>
        <taxon>Actinomycetota</taxon>
        <taxon>Actinomycetes</taxon>
        <taxon>Kitasatosporales</taxon>
        <taxon>Streptomycetaceae</taxon>
        <taxon>Streptomyces</taxon>
    </lineage>
</organism>
<dbReference type="KEGG" id="spac:B1H29_00125"/>
<feature type="domain" description="DUF397" evidence="1">
    <location>
        <begin position="17"/>
        <end position="69"/>
    </location>
</feature>
<protein>
    <submittedName>
        <fullName evidence="2">DUF397 domain-containing protein</fullName>
    </submittedName>
</protein>
<keyword evidence="4" id="KW-1185">Reference proteome</keyword>
<dbReference type="OrthoDB" id="4558943at2"/>
<evidence type="ECO:0000313" key="4">
    <source>
        <dbReference type="Proteomes" id="UP000189443"/>
    </source>
</evidence>
<dbReference type="EMBL" id="CP019724">
    <property type="protein sequence ID" value="AQS65573.1"/>
    <property type="molecule type" value="Genomic_DNA"/>
</dbReference>
<dbReference type="InterPro" id="IPR007278">
    <property type="entry name" value="DUF397"/>
</dbReference>
<name>A0A1S6J1E5_9ACTN</name>
<reference evidence="2 4" key="1">
    <citation type="submission" date="2017-02" db="EMBL/GenBank/DDBJ databases">
        <title>Streptomyces pactum ACT12 Genome sequencing and assembly.</title>
        <authorList>
            <person name="Xue Q."/>
            <person name="Yan X."/>
            <person name="Jia L."/>
            <person name="Yan H."/>
        </authorList>
    </citation>
    <scope>NUCLEOTIDE SEQUENCE [LARGE SCALE GENOMIC DNA]</scope>
    <source>
        <strain evidence="2 4">ACT12</strain>
    </source>
</reference>
<evidence type="ECO:0000313" key="3">
    <source>
        <dbReference type="EMBL" id="AQS71679.1"/>
    </source>
</evidence>
<dbReference type="KEGG" id="spac:B1H29_36930"/>
<dbReference type="AlphaFoldDB" id="A0A1S6J1E5"/>
<dbReference type="Pfam" id="PF04149">
    <property type="entry name" value="DUF397"/>
    <property type="match status" value="1"/>
</dbReference>
<evidence type="ECO:0000259" key="1">
    <source>
        <dbReference type="Pfam" id="PF04149"/>
    </source>
</evidence>
<dbReference type="EMBL" id="CP019724">
    <property type="protein sequence ID" value="AQS71679.1"/>
    <property type="molecule type" value="Genomic_DNA"/>
</dbReference>